<dbReference type="FunFam" id="3.40.50.300:FF:002307">
    <property type="entry name" value="Guanine nucleotide-binding protein G(k) subunit alpha"/>
    <property type="match status" value="1"/>
</dbReference>
<evidence type="ECO:0000256" key="5">
    <source>
        <dbReference type="ARBA" id="ARBA00023134"/>
    </source>
</evidence>
<keyword evidence="1" id="KW-0519">Myristate</keyword>
<dbReference type="WBParaSite" id="PSAMB.scaffold2588size22375.g18392.t1">
    <property type="protein sequence ID" value="PSAMB.scaffold2588size22375.g18392.t1"/>
    <property type="gene ID" value="PSAMB.scaffold2588size22375.g18392"/>
</dbReference>
<dbReference type="PANTHER" id="PTHR10218:SF362">
    <property type="entry name" value="G PROTEIN ALPHA O SUBUNIT"/>
    <property type="match status" value="1"/>
</dbReference>
<evidence type="ECO:0000256" key="7">
    <source>
        <dbReference type="ARBA" id="ARBA00023224"/>
    </source>
</evidence>
<keyword evidence="3 9" id="KW-0547">Nucleotide-binding</keyword>
<dbReference type="InterPro" id="IPR011025">
    <property type="entry name" value="GproteinA_insert"/>
</dbReference>
<dbReference type="PRINTS" id="PR00318">
    <property type="entry name" value="GPROTEINA"/>
</dbReference>
<feature type="binding site" evidence="10">
    <location>
        <position position="26"/>
    </location>
    <ligand>
        <name>Mg(2+)</name>
        <dbReference type="ChEBI" id="CHEBI:18420"/>
    </ligand>
</feature>
<dbReference type="Gene3D" id="1.10.400.10">
    <property type="entry name" value="GI Alpha 1, domain 2-like"/>
    <property type="match status" value="1"/>
</dbReference>
<dbReference type="SUPFAM" id="SSF52540">
    <property type="entry name" value="P-loop containing nucleoside triphosphate hydrolases"/>
    <property type="match status" value="1"/>
</dbReference>
<name>A0A914VX79_9BILA</name>
<evidence type="ECO:0000256" key="6">
    <source>
        <dbReference type="ARBA" id="ARBA00023139"/>
    </source>
</evidence>
<evidence type="ECO:0000256" key="10">
    <source>
        <dbReference type="PIRSR" id="PIRSR601019-2"/>
    </source>
</evidence>
<evidence type="ECO:0000256" key="9">
    <source>
        <dbReference type="PIRSR" id="PIRSR601019-1"/>
    </source>
</evidence>
<evidence type="ECO:0000256" key="2">
    <source>
        <dbReference type="ARBA" id="ARBA00022723"/>
    </source>
</evidence>
<dbReference type="GO" id="GO:0031683">
    <property type="term" value="F:G-protein beta/gamma-subunit complex binding"/>
    <property type="evidence" value="ECO:0007669"/>
    <property type="project" value="InterPro"/>
</dbReference>
<keyword evidence="6" id="KW-0564">Palmitate</keyword>
<reference evidence="12" key="1">
    <citation type="submission" date="2022-11" db="UniProtKB">
        <authorList>
            <consortium name="WormBaseParasite"/>
        </authorList>
    </citation>
    <scope>IDENTIFICATION</scope>
</reference>
<dbReference type="GO" id="GO:0005834">
    <property type="term" value="C:heterotrimeric G-protein complex"/>
    <property type="evidence" value="ECO:0007669"/>
    <property type="project" value="TreeGrafter"/>
</dbReference>
<dbReference type="InterPro" id="IPR027417">
    <property type="entry name" value="P-loop_NTPase"/>
</dbReference>
<organism evidence="11 12">
    <name type="scientific">Plectus sambesii</name>
    <dbReference type="NCBI Taxonomy" id="2011161"/>
    <lineage>
        <taxon>Eukaryota</taxon>
        <taxon>Metazoa</taxon>
        <taxon>Ecdysozoa</taxon>
        <taxon>Nematoda</taxon>
        <taxon>Chromadorea</taxon>
        <taxon>Plectida</taxon>
        <taxon>Plectina</taxon>
        <taxon>Plectoidea</taxon>
        <taxon>Plectidae</taxon>
        <taxon>Plectus</taxon>
    </lineage>
</organism>
<evidence type="ECO:0000313" key="11">
    <source>
        <dbReference type="Proteomes" id="UP000887566"/>
    </source>
</evidence>
<dbReference type="GO" id="GO:0005525">
    <property type="term" value="F:GTP binding"/>
    <property type="evidence" value="ECO:0007669"/>
    <property type="project" value="UniProtKB-KW"/>
</dbReference>
<keyword evidence="5 9" id="KW-0342">GTP-binding</keyword>
<evidence type="ECO:0000256" key="3">
    <source>
        <dbReference type="ARBA" id="ARBA00022741"/>
    </source>
</evidence>
<dbReference type="Proteomes" id="UP000887566">
    <property type="component" value="Unplaced"/>
</dbReference>
<feature type="binding site" evidence="9">
    <location>
        <begin position="119"/>
        <end position="122"/>
    </location>
    <ligand>
        <name>GTP</name>
        <dbReference type="ChEBI" id="CHEBI:37565"/>
    </ligand>
</feature>
<dbReference type="SMART" id="SM00275">
    <property type="entry name" value="G_alpha"/>
    <property type="match status" value="1"/>
</dbReference>
<keyword evidence="7" id="KW-0807">Transducer</keyword>
<dbReference type="GO" id="GO:0005737">
    <property type="term" value="C:cytoplasm"/>
    <property type="evidence" value="ECO:0007669"/>
    <property type="project" value="TreeGrafter"/>
</dbReference>
<dbReference type="SUPFAM" id="SSF47895">
    <property type="entry name" value="Transducin (alpha subunit), insertion domain"/>
    <property type="match status" value="1"/>
</dbReference>
<dbReference type="GO" id="GO:0001664">
    <property type="term" value="F:G protein-coupled receptor binding"/>
    <property type="evidence" value="ECO:0007669"/>
    <property type="project" value="TreeGrafter"/>
</dbReference>
<dbReference type="PRINTS" id="PR00441">
    <property type="entry name" value="GPROTEINAI"/>
</dbReference>
<dbReference type="PANTHER" id="PTHR10218">
    <property type="entry name" value="GTP-BINDING PROTEIN ALPHA SUBUNIT"/>
    <property type="match status" value="1"/>
</dbReference>
<dbReference type="CDD" id="cd00066">
    <property type="entry name" value="G-alpha"/>
    <property type="match status" value="1"/>
</dbReference>
<evidence type="ECO:0000256" key="8">
    <source>
        <dbReference type="ARBA" id="ARBA00023288"/>
    </source>
</evidence>
<feature type="binding site" evidence="9">
    <location>
        <position position="175"/>
    </location>
    <ligand>
        <name>GTP</name>
        <dbReference type="ChEBI" id="CHEBI:37565"/>
    </ligand>
</feature>
<dbReference type="GO" id="GO:0046872">
    <property type="term" value="F:metal ion binding"/>
    <property type="evidence" value="ECO:0007669"/>
    <property type="project" value="UniProtKB-KW"/>
</dbReference>
<dbReference type="Gene3D" id="3.40.50.300">
    <property type="entry name" value="P-loop containing nucleotide triphosphate hydrolases"/>
    <property type="match status" value="1"/>
</dbReference>
<dbReference type="GO" id="GO:0003924">
    <property type="term" value="F:GTPase activity"/>
    <property type="evidence" value="ECO:0007669"/>
    <property type="project" value="InterPro"/>
</dbReference>
<feature type="binding site" evidence="9">
    <location>
        <begin position="49"/>
        <end position="53"/>
    </location>
    <ligand>
        <name>GTP</name>
        <dbReference type="ChEBI" id="CHEBI:37565"/>
    </ligand>
</feature>
<dbReference type="Pfam" id="PF00503">
    <property type="entry name" value="G-alpha"/>
    <property type="match status" value="1"/>
</dbReference>
<dbReference type="PROSITE" id="PS51882">
    <property type="entry name" value="G_ALPHA"/>
    <property type="match status" value="1"/>
</dbReference>
<proteinExistence type="predicted"/>
<feature type="binding site" evidence="9">
    <location>
        <begin position="20"/>
        <end position="26"/>
    </location>
    <ligand>
        <name>GTP</name>
        <dbReference type="ChEBI" id="CHEBI:37565"/>
    </ligand>
</feature>
<keyword evidence="4 10" id="KW-0460">Magnesium</keyword>
<evidence type="ECO:0000256" key="1">
    <source>
        <dbReference type="ARBA" id="ARBA00022707"/>
    </source>
</evidence>
<sequence>MDELDRIAAEDFVPTNQDVLHTRVPTNGVVEVRFQVERTNFRKQFRVFDVGGQRSERRKWIHCFDSVNAIIFICALSEFDQKLVEDDQTNRLRESMILFKQICNSSVFSDNCSMILFLNKKDLFAEKIKKSSITIAFPEYKGNMSYEAQAKYIERRFERLNENTRRQIYAHYTCATDTNQVQVVLDSVVDTVMRANITNAGML</sequence>
<dbReference type="GO" id="GO:0007188">
    <property type="term" value="P:adenylate cyclase-modulating G protein-coupled receptor signaling pathway"/>
    <property type="evidence" value="ECO:0007669"/>
    <property type="project" value="InterPro"/>
</dbReference>
<evidence type="ECO:0000256" key="4">
    <source>
        <dbReference type="ARBA" id="ARBA00022842"/>
    </source>
</evidence>
<dbReference type="InterPro" id="IPR001019">
    <property type="entry name" value="Gprotein_alpha_su"/>
</dbReference>
<keyword evidence="8" id="KW-0449">Lipoprotein</keyword>
<accession>A0A914VX79</accession>
<protein>
    <submittedName>
        <fullName evidence="12">Uncharacterized protein</fullName>
    </submittedName>
</protein>
<dbReference type="AlphaFoldDB" id="A0A914VX79"/>
<dbReference type="InterPro" id="IPR001408">
    <property type="entry name" value="Gprotein_alpha_I"/>
</dbReference>
<keyword evidence="11" id="KW-1185">Reference proteome</keyword>
<keyword evidence="2 10" id="KW-0479">Metal-binding</keyword>
<evidence type="ECO:0000313" key="12">
    <source>
        <dbReference type="WBParaSite" id="PSAMB.scaffold2588size22375.g18392.t1"/>
    </source>
</evidence>